<dbReference type="KEGG" id="pfy:PFICI_08395"/>
<feature type="compositionally biased region" description="Polar residues" evidence="1">
    <location>
        <begin position="86"/>
        <end position="96"/>
    </location>
</feature>
<keyword evidence="3" id="KW-1185">Reference proteome</keyword>
<accession>W3X6Q6</accession>
<dbReference type="HOGENOM" id="CLU_054584_0_0_1"/>
<dbReference type="InParanoid" id="W3X6Q6"/>
<dbReference type="EMBL" id="KI912113">
    <property type="protein sequence ID" value="ETS80866.1"/>
    <property type="molecule type" value="Genomic_DNA"/>
</dbReference>
<organism evidence="2 3">
    <name type="scientific">Pestalotiopsis fici (strain W106-1 / CGMCC3.15140)</name>
    <dbReference type="NCBI Taxonomy" id="1229662"/>
    <lineage>
        <taxon>Eukaryota</taxon>
        <taxon>Fungi</taxon>
        <taxon>Dikarya</taxon>
        <taxon>Ascomycota</taxon>
        <taxon>Pezizomycotina</taxon>
        <taxon>Sordariomycetes</taxon>
        <taxon>Xylariomycetidae</taxon>
        <taxon>Amphisphaeriales</taxon>
        <taxon>Sporocadaceae</taxon>
        <taxon>Pestalotiopsis</taxon>
    </lineage>
</organism>
<evidence type="ECO:0000313" key="3">
    <source>
        <dbReference type="Proteomes" id="UP000030651"/>
    </source>
</evidence>
<gene>
    <name evidence="2" type="ORF">PFICI_08395</name>
</gene>
<name>W3X6Q6_PESFW</name>
<reference evidence="3" key="1">
    <citation type="journal article" date="2015" name="BMC Genomics">
        <title>Genomic and transcriptomic analysis of the endophytic fungus Pestalotiopsis fici reveals its lifestyle and high potential for synthesis of natural products.</title>
        <authorList>
            <person name="Wang X."/>
            <person name="Zhang X."/>
            <person name="Liu L."/>
            <person name="Xiang M."/>
            <person name="Wang W."/>
            <person name="Sun X."/>
            <person name="Che Y."/>
            <person name="Guo L."/>
            <person name="Liu G."/>
            <person name="Guo L."/>
            <person name="Wang C."/>
            <person name="Yin W.B."/>
            <person name="Stadler M."/>
            <person name="Zhang X."/>
            <person name="Liu X."/>
        </authorList>
    </citation>
    <scope>NUCLEOTIDE SEQUENCE [LARGE SCALE GENOMIC DNA]</scope>
    <source>
        <strain evidence="3">W106-1 / CGMCC3.15140</strain>
    </source>
</reference>
<proteinExistence type="predicted"/>
<dbReference type="GeneID" id="19273408"/>
<dbReference type="eggNOG" id="ENOG502S7PS">
    <property type="taxonomic scope" value="Eukaryota"/>
</dbReference>
<dbReference type="RefSeq" id="XP_007835167.1">
    <property type="nucleotide sequence ID" value="XM_007836976.1"/>
</dbReference>
<dbReference type="AlphaFoldDB" id="W3X6Q6"/>
<protein>
    <submittedName>
        <fullName evidence="2">Uncharacterized protein</fullName>
    </submittedName>
</protein>
<dbReference type="STRING" id="1229662.W3X6Q6"/>
<dbReference type="OMA" id="SNLRTWA"/>
<feature type="region of interest" description="Disordered" evidence="1">
    <location>
        <begin position="65"/>
        <end position="96"/>
    </location>
</feature>
<evidence type="ECO:0000256" key="1">
    <source>
        <dbReference type="SAM" id="MobiDB-lite"/>
    </source>
</evidence>
<dbReference type="OrthoDB" id="66964at2759"/>
<evidence type="ECO:0000313" key="2">
    <source>
        <dbReference type="EMBL" id="ETS80866.1"/>
    </source>
</evidence>
<dbReference type="Proteomes" id="UP000030651">
    <property type="component" value="Unassembled WGS sequence"/>
</dbReference>
<sequence length="356" mass="40027">MLPPVDASLLAANPGFEQLYNSLTTNVLNSDGSTKNDAAARQREAVREELKEYRLKATRKHLLRNAIATVPPPSSRPPPRQHTRTRSQLSRIVSQETPQLPPELLDLLLVLPAFLERGQDMSIEELELLLSSSPMSDFPSLLPHYTRLISSHLTTQARSLARVMHPSTNPSFIHRAIPHILPTTQTLISSLSNNRAALTSNRLMATHNLVDHLDQQTKALLLLLRALEAKHGVMAQSSTLRASDASLEAQSRATSVNIQLWETRSMIYPPESQTALQNYRRHLRDAQMQLSNKLRTREQELGEYGVSVSVEEGGLGIVAKPDAARENKFREMARVWLEMEKRLKEIDGDLRRLDKS</sequence>